<feature type="transmembrane region" description="Helical" evidence="2">
    <location>
        <begin position="1596"/>
        <end position="1620"/>
    </location>
</feature>
<dbReference type="Proteomes" id="UP001295684">
    <property type="component" value="Unassembled WGS sequence"/>
</dbReference>
<feature type="transmembrane region" description="Helical" evidence="2">
    <location>
        <begin position="1695"/>
        <end position="1719"/>
    </location>
</feature>
<protein>
    <submittedName>
        <fullName evidence="3">Uncharacterized protein</fullName>
    </submittedName>
</protein>
<feature type="transmembrane region" description="Helical" evidence="2">
    <location>
        <begin position="1789"/>
        <end position="1812"/>
    </location>
</feature>
<dbReference type="CDD" id="cd00064">
    <property type="entry name" value="FU"/>
    <property type="match status" value="1"/>
</dbReference>
<dbReference type="SMART" id="SM00261">
    <property type="entry name" value="FU"/>
    <property type="match status" value="1"/>
</dbReference>
<reference evidence="3" key="1">
    <citation type="submission" date="2023-07" db="EMBL/GenBank/DDBJ databases">
        <authorList>
            <consortium name="AG Swart"/>
            <person name="Singh M."/>
            <person name="Singh A."/>
            <person name="Seah K."/>
            <person name="Emmerich C."/>
        </authorList>
    </citation>
    <scope>NUCLEOTIDE SEQUENCE</scope>
    <source>
        <strain evidence="3">DP1</strain>
    </source>
</reference>
<keyword evidence="2" id="KW-0812">Transmembrane</keyword>
<sequence length="2028" mass="228558">MFKLITTSKQNGDITETLHQSNLNNLGVTPILNQPEVRCLRNSEEFRAEFNHSEVKGIRFMKLFSSKIMQVVIFMALWSQTLAFYPSECGNGYFEERGDCVPCDGSCKTCLDFTTCETCEDFMRLNGETGLCESCDEDEYYDPIRDSCLSCIGVCTHQCRFQASCFECSSDKIFDIETLECVDSCDSDKLMMASNRMNTNKVCKMLSIYVDPESQEPIELGTLEYPYRAFKSAAAEILNHYSNTQAEVTIFVKDGFIEMDDFYFINMTNVKITAHPEFKALRRRAQISFTSQPQHGISKRARFHLLKDTTINYHEVIMNDEIGEREASELLKDKVGIFVVRTSLEISEIEFHSNELKYFSVIINLQDKDIKLYEMDFNVTGSSLTSQDPMNVYLENITVDISRQGIFFYPLNVFCNYPEAFTHNIVYVKNVTPLISLKKPVYDFSLLNSALPGNHTMIDIDCGGVPVNLQLDICIVVSFRPTCIPDDGVLQTIDYDSIHTDGRPQDAGVGNLMILPVLTNAAPYRPIHINMTNFDFINIIQNWDYGVFYLYTSGSEIAEMINVKIYNVSCSLFFADFFAIKDLKIKNLTFENSLNHQGEILKITATGNIELEDIILRNYSSHGVSNPPIFSTQFPSTTSMTMRNFSFEDIEIVSASLLHLNSPPVMMTVNNFMFKNCKTPDDKSLLSFDYINSITVSNITLENVNPMSSVGQTEKIIRIGSLNYEEMHTAEFLDITVLSSSLSLFGIGSFTALSSSERYISFNNITYSECNIPSVRPLVSTDRFTGDFNLHIQFRKLKFINIEFAIAGSLIELEHQLPTVVKFEECLVSGVNSGVIEAVGRKISSALNMKVIFVNSAFSNITLLMNPFISTRQNMIIEIENSSFTGFTSMSVIAGILGASDRSVVTIKNTLFKNNSAIVSPIFRAETEASIICENCKISNNFGVTNGVFEIESGSVLKIFNSEIFENYAIHYAVGTFLSAFTPSIISETRIYSNNVMFESNLTVELTSSCARLCFLNDLIKSYVTNLNFTTITQKDTLMQVLLAEVHIVSNTQIYNATSVVYSLSSVLLVENSLIFDINFVKSPMNLISTETTLSNLTIANCSKLQTEDEIAFIQITSGNLISSSLKLFNANFKVSQLSFSSGTMTNTQLTNVVNDEGLIKCFKCQKFELDTLLLINSYSVSDPLLNLKETLNVKLRNIKLFGYKYKLAQFSFSNATLIQNLDISGGKQTLEFKESNLLKMKNCKFSDNNEDTGISRGGAIQIFNSKINIENTTFINNSAYFGGAIAFECTSLANCELNIENSRFCNNSAQERGGAIYYNYNYPRIKNTEFVNNEADYGPNFASYPAKIGLANSSLGEDIIVNNIGSGIKIDQILTLALFDMDNQIMNLDNSSQIIILPRNTSEASIKGFNIVSTEKGIAQFDNIAAITRGRILSTNFTLSSKSIKTTKVEEVIGTLLHQDDLQINFRDCKPGEIMVGDQCNVCAAGTYSLNWNATECTNCDLDADCLGGAQISVKSGYWRRFQNSSKIVECIYKDACLGGFVDENFDNQISNSKSSNPVKCAQGYHGNLCSQCVVTGDVKYERVNDYECQKCPNLILNAIKVVFTILIVLLFFIFMVIINVRKTDESELSILLRILTNYIQLITVSMSITNDYPAGFLSLTIPMRLFGSSTDSLISFDCFIKDAEMKFIFDSNAIFKLFLMFFLPIALFITIAVMWIIIKCIRPAWCTDMKRALAISFITIVFILHPKLTEKSISMFKCIEIDEGYSVARIDTNIECFSTTHLKWCLIVGAPIIIVWVIACPLIGYIAIFNKRGKLNSKIMQYFLMIYQGFRPQVLYWEFVNTLRKIALLLVLLFELKVAINLSLIILLLTARLQIKVKPYKIVINTKFVAEWLLILMKLYEDKNKFVRTLVFFLSNIVCKGSKTRERKEAKPKLKTSEMKKQGENAESTGLRKRKLKKSKLIKKRRKLKKRFCKKVKKNAREHLPHFENDEQGIGPLACSPCVFLINQLPKLSKEQMGMIRLVSAQ</sequence>
<dbReference type="PANTHER" id="PTHR11319">
    <property type="entry name" value="G PROTEIN-COUPLED RECEPTOR-RELATED"/>
    <property type="match status" value="1"/>
</dbReference>
<feature type="transmembrane region" description="Helical" evidence="2">
    <location>
        <begin position="1848"/>
        <end position="1872"/>
    </location>
</feature>
<evidence type="ECO:0000313" key="3">
    <source>
        <dbReference type="EMBL" id="CAI2362594.1"/>
    </source>
</evidence>
<name>A0AAD1X6I6_EUPCR</name>
<dbReference type="EMBL" id="CAMPGE010003748">
    <property type="protein sequence ID" value="CAI2362594.1"/>
    <property type="molecule type" value="Genomic_DNA"/>
</dbReference>
<evidence type="ECO:0000256" key="2">
    <source>
        <dbReference type="SAM" id="Phobius"/>
    </source>
</evidence>
<dbReference type="SUPFAM" id="SSF57184">
    <property type="entry name" value="Growth factor receptor domain"/>
    <property type="match status" value="1"/>
</dbReference>
<keyword evidence="2" id="KW-0472">Membrane</keyword>
<gene>
    <name evidence="3" type="ORF">ECRASSUSDP1_LOCUS3918</name>
</gene>
<keyword evidence="4" id="KW-1185">Reference proteome</keyword>
<feature type="region of interest" description="Disordered" evidence="1">
    <location>
        <begin position="1930"/>
        <end position="1957"/>
    </location>
</feature>
<dbReference type="SUPFAM" id="SSF51126">
    <property type="entry name" value="Pectin lyase-like"/>
    <property type="match status" value="2"/>
</dbReference>
<keyword evidence="2" id="KW-1133">Transmembrane helix</keyword>
<organism evidence="3 4">
    <name type="scientific">Euplotes crassus</name>
    <dbReference type="NCBI Taxonomy" id="5936"/>
    <lineage>
        <taxon>Eukaryota</taxon>
        <taxon>Sar</taxon>
        <taxon>Alveolata</taxon>
        <taxon>Ciliophora</taxon>
        <taxon>Intramacronucleata</taxon>
        <taxon>Spirotrichea</taxon>
        <taxon>Hypotrichia</taxon>
        <taxon>Euplotida</taxon>
        <taxon>Euplotidae</taxon>
        <taxon>Moneuplotes</taxon>
    </lineage>
</organism>
<proteinExistence type="predicted"/>
<feature type="transmembrane region" description="Helical" evidence="2">
    <location>
        <begin position="1731"/>
        <end position="1748"/>
    </location>
</feature>
<comment type="caution">
    <text evidence="3">The sequence shown here is derived from an EMBL/GenBank/DDBJ whole genome shotgun (WGS) entry which is preliminary data.</text>
</comment>
<feature type="compositionally biased region" description="Basic and acidic residues" evidence="1">
    <location>
        <begin position="1930"/>
        <end position="1946"/>
    </location>
</feature>
<dbReference type="PANTHER" id="PTHR11319:SF35">
    <property type="entry name" value="OUTER MEMBRANE PROTEIN PMPC-RELATED"/>
    <property type="match status" value="1"/>
</dbReference>
<evidence type="ECO:0000313" key="4">
    <source>
        <dbReference type="Proteomes" id="UP001295684"/>
    </source>
</evidence>
<accession>A0AAD1X6I6</accession>
<dbReference type="InterPro" id="IPR011050">
    <property type="entry name" value="Pectin_lyase_fold/virulence"/>
</dbReference>
<evidence type="ECO:0000256" key="1">
    <source>
        <dbReference type="SAM" id="MobiDB-lite"/>
    </source>
</evidence>
<dbReference type="InterPro" id="IPR009030">
    <property type="entry name" value="Growth_fac_rcpt_cys_sf"/>
</dbReference>
<dbReference type="InterPro" id="IPR006212">
    <property type="entry name" value="Furin_repeat"/>
</dbReference>